<gene>
    <name evidence="6" type="ORF">FHS16_003967</name>
</gene>
<evidence type="ECO:0000259" key="4">
    <source>
        <dbReference type="PROSITE" id="PS50932"/>
    </source>
</evidence>
<reference evidence="6 7" key="1">
    <citation type="submission" date="2020-08" db="EMBL/GenBank/DDBJ databases">
        <title>Genomic Encyclopedia of Type Strains, Phase III (KMG-III): the genomes of soil and plant-associated and newly described type strains.</title>
        <authorList>
            <person name="Whitman W."/>
        </authorList>
    </citation>
    <scope>NUCLEOTIDE SEQUENCE [LARGE SCALE GENOMIC DNA]</scope>
    <source>
        <strain evidence="6 7">CECT 8234</strain>
    </source>
</reference>
<comment type="caution">
    <text evidence="6">The sequence shown here is derived from an EMBL/GenBank/DDBJ whole genome shotgun (WGS) entry which is preliminary data.</text>
</comment>
<organism evidence="6 7">
    <name type="scientific">Paenibacillus endophyticus</name>
    <dbReference type="NCBI Taxonomy" id="1294268"/>
    <lineage>
        <taxon>Bacteria</taxon>
        <taxon>Bacillati</taxon>
        <taxon>Bacillota</taxon>
        <taxon>Bacilli</taxon>
        <taxon>Bacillales</taxon>
        <taxon>Paenibacillaceae</taxon>
        <taxon>Paenibacillus</taxon>
    </lineage>
</organism>
<sequence>MEKMTMKEIAKRARVSQPTVSRVINGHKGVNEKIVSAVMKVIEEAGYVPNKAAQALKRSSTNIIGICVKEINNPYYVEIINSLELESRKNGYNILLHNSNFNPVTEWENIQNFLSRQVDGIIIVPTSDFNLDRISKLDTPAVVITQNYKYIDSVGLNHLQAGKLAGEKFIHSGHKRYGYIGAEQDGEKFYGFVNVLQENGFSFNPEHFIQVHETSNSTFMVRRDIEKYLDQVQKLDFTCVFAENDIMALEFMRTAQERQISIPEEVSIIGFDDTYVAKIMEISSIHQPIEEMVKTTFEILMSRINQKISSSLVNMLMEPTLIERKSSKFRRS</sequence>
<dbReference type="InterPro" id="IPR010982">
    <property type="entry name" value="Lambda_DNA-bd_dom_sf"/>
</dbReference>
<dbReference type="CDD" id="cd01392">
    <property type="entry name" value="HTH_LacI"/>
    <property type="match status" value="1"/>
</dbReference>
<keyword evidence="3" id="KW-0804">Transcription</keyword>
<evidence type="ECO:0000256" key="2">
    <source>
        <dbReference type="ARBA" id="ARBA00023125"/>
    </source>
</evidence>
<dbReference type="Proteomes" id="UP000518605">
    <property type="component" value="Unassembled WGS sequence"/>
</dbReference>
<dbReference type="GO" id="GO:0000976">
    <property type="term" value="F:transcription cis-regulatory region binding"/>
    <property type="evidence" value="ECO:0007669"/>
    <property type="project" value="TreeGrafter"/>
</dbReference>
<dbReference type="InterPro" id="IPR001387">
    <property type="entry name" value="Cro/C1-type_HTH"/>
</dbReference>
<dbReference type="Pfam" id="PF00356">
    <property type="entry name" value="LacI"/>
    <property type="match status" value="1"/>
</dbReference>
<dbReference type="SUPFAM" id="SSF47413">
    <property type="entry name" value="lambda repressor-like DNA-binding domains"/>
    <property type="match status" value="1"/>
</dbReference>
<dbReference type="Gene3D" id="3.40.50.2300">
    <property type="match status" value="2"/>
</dbReference>
<dbReference type="EMBL" id="JACHXW010000012">
    <property type="protein sequence ID" value="MBB3153892.1"/>
    <property type="molecule type" value="Genomic_DNA"/>
</dbReference>
<evidence type="ECO:0000256" key="3">
    <source>
        <dbReference type="ARBA" id="ARBA00023163"/>
    </source>
</evidence>
<dbReference type="InterPro" id="IPR000843">
    <property type="entry name" value="HTH_LacI"/>
</dbReference>
<evidence type="ECO:0000313" key="7">
    <source>
        <dbReference type="Proteomes" id="UP000518605"/>
    </source>
</evidence>
<dbReference type="SUPFAM" id="SSF53822">
    <property type="entry name" value="Periplasmic binding protein-like I"/>
    <property type="match status" value="1"/>
</dbReference>
<keyword evidence="2" id="KW-0238">DNA-binding</keyword>
<name>A0A7W5CA92_9BACL</name>
<dbReference type="InterPro" id="IPR028082">
    <property type="entry name" value="Peripla_BP_I"/>
</dbReference>
<dbReference type="PANTHER" id="PTHR30146">
    <property type="entry name" value="LACI-RELATED TRANSCRIPTIONAL REPRESSOR"/>
    <property type="match status" value="1"/>
</dbReference>
<accession>A0A7W5CA92</accession>
<dbReference type="PROSITE" id="PS50932">
    <property type="entry name" value="HTH_LACI_2"/>
    <property type="match status" value="1"/>
</dbReference>
<dbReference type="PROSITE" id="PS00356">
    <property type="entry name" value="HTH_LACI_1"/>
    <property type="match status" value="1"/>
</dbReference>
<dbReference type="Pfam" id="PF13377">
    <property type="entry name" value="Peripla_BP_3"/>
    <property type="match status" value="1"/>
</dbReference>
<dbReference type="SMART" id="SM00354">
    <property type="entry name" value="HTH_LACI"/>
    <property type="match status" value="1"/>
</dbReference>
<dbReference type="CDD" id="cd06267">
    <property type="entry name" value="PBP1_LacI_sugar_binding-like"/>
    <property type="match status" value="1"/>
</dbReference>
<dbReference type="Gene3D" id="1.10.260.40">
    <property type="entry name" value="lambda repressor-like DNA-binding domains"/>
    <property type="match status" value="1"/>
</dbReference>
<dbReference type="InterPro" id="IPR046335">
    <property type="entry name" value="LacI/GalR-like_sensor"/>
</dbReference>
<dbReference type="RefSeq" id="WP_183566307.1">
    <property type="nucleotide sequence ID" value="NZ_CBCSLB010000012.1"/>
</dbReference>
<protein>
    <submittedName>
        <fullName evidence="6">LacI family transcriptional regulator</fullName>
    </submittedName>
</protein>
<dbReference type="AlphaFoldDB" id="A0A7W5CA92"/>
<proteinExistence type="predicted"/>
<evidence type="ECO:0000313" key="6">
    <source>
        <dbReference type="EMBL" id="MBB3153892.1"/>
    </source>
</evidence>
<dbReference type="PROSITE" id="PS50943">
    <property type="entry name" value="HTH_CROC1"/>
    <property type="match status" value="1"/>
</dbReference>
<evidence type="ECO:0000259" key="5">
    <source>
        <dbReference type="PROSITE" id="PS50943"/>
    </source>
</evidence>
<keyword evidence="1" id="KW-0805">Transcription regulation</keyword>
<feature type="domain" description="HTH lacI-type" evidence="4">
    <location>
        <begin position="4"/>
        <end position="58"/>
    </location>
</feature>
<feature type="domain" description="HTH cro/C1-type" evidence="5">
    <location>
        <begin position="3"/>
        <end position="48"/>
    </location>
</feature>
<evidence type="ECO:0000256" key="1">
    <source>
        <dbReference type="ARBA" id="ARBA00023015"/>
    </source>
</evidence>
<dbReference type="GO" id="GO:0003700">
    <property type="term" value="F:DNA-binding transcription factor activity"/>
    <property type="evidence" value="ECO:0007669"/>
    <property type="project" value="TreeGrafter"/>
</dbReference>
<keyword evidence="7" id="KW-1185">Reference proteome</keyword>
<dbReference type="PANTHER" id="PTHR30146:SF109">
    <property type="entry name" value="HTH-TYPE TRANSCRIPTIONAL REGULATOR GALS"/>
    <property type="match status" value="1"/>
</dbReference>